<dbReference type="InterPro" id="IPR014718">
    <property type="entry name" value="GH-type_carb-bd"/>
</dbReference>
<feature type="domain" description="Glycosyl hydrolase family 92 N-terminal" evidence="3">
    <location>
        <begin position="28"/>
        <end position="271"/>
    </location>
</feature>
<dbReference type="InterPro" id="IPR008928">
    <property type="entry name" value="6-hairpin_glycosidase_sf"/>
</dbReference>
<evidence type="ECO:0000259" key="2">
    <source>
        <dbReference type="Pfam" id="PF07971"/>
    </source>
</evidence>
<evidence type="ECO:0000313" key="5">
    <source>
        <dbReference type="Proteomes" id="UP000182427"/>
    </source>
</evidence>
<dbReference type="Gene3D" id="1.20.1050.60">
    <property type="entry name" value="alpha-1,2-mannosidase"/>
    <property type="match status" value="1"/>
</dbReference>
<dbReference type="PANTHER" id="PTHR12143:SF43">
    <property type="entry name" value="PUTATIVE-RELATED"/>
    <property type="match status" value="1"/>
</dbReference>
<dbReference type="RefSeq" id="WP_083345419.1">
    <property type="nucleotide sequence ID" value="NZ_LT629690.1"/>
</dbReference>
<dbReference type="AlphaFoldDB" id="A0A1G7LBE5"/>
<accession>A0A1G7LBE5</accession>
<dbReference type="Gene3D" id="3.30.2080.10">
    <property type="entry name" value="GH92 mannosidase domain"/>
    <property type="match status" value="1"/>
</dbReference>
<dbReference type="FunFam" id="1.20.1050.60:FF:000001">
    <property type="entry name" value="Putative alpha-1,2-mannosidase"/>
    <property type="match status" value="1"/>
</dbReference>
<evidence type="ECO:0000256" key="1">
    <source>
        <dbReference type="SAM" id="SignalP"/>
    </source>
</evidence>
<organism evidence="4 5">
    <name type="scientific">Terriglobus roseus</name>
    <dbReference type="NCBI Taxonomy" id="392734"/>
    <lineage>
        <taxon>Bacteria</taxon>
        <taxon>Pseudomonadati</taxon>
        <taxon>Acidobacteriota</taxon>
        <taxon>Terriglobia</taxon>
        <taxon>Terriglobales</taxon>
        <taxon>Acidobacteriaceae</taxon>
        <taxon>Terriglobus</taxon>
    </lineage>
</organism>
<dbReference type="InterPro" id="IPR005887">
    <property type="entry name" value="GH92_a_mannosidase_put"/>
</dbReference>
<dbReference type="GO" id="GO:0030246">
    <property type="term" value="F:carbohydrate binding"/>
    <property type="evidence" value="ECO:0007669"/>
    <property type="project" value="InterPro"/>
</dbReference>
<evidence type="ECO:0000313" key="4">
    <source>
        <dbReference type="EMBL" id="SDF46882.1"/>
    </source>
</evidence>
<name>A0A1G7LBE5_9BACT</name>
<dbReference type="EMBL" id="LT629690">
    <property type="protein sequence ID" value="SDF46882.1"/>
    <property type="molecule type" value="Genomic_DNA"/>
</dbReference>
<reference evidence="4 5" key="1">
    <citation type="submission" date="2016-10" db="EMBL/GenBank/DDBJ databases">
        <authorList>
            <person name="de Groot N.N."/>
        </authorList>
    </citation>
    <scope>NUCLEOTIDE SEQUENCE [LARGE SCALE GENOMIC DNA]</scope>
    <source>
        <strain evidence="4 5">GAS232</strain>
    </source>
</reference>
<dbReference type="GO" id="GO:0006516">
    <property type="term" value="P:glycoprotein catabolic process"/>
    <property type="evidence" value="ECO:0007669"/>
    <property type="project" value="TreeGrafter"/>
</dbReference>
<dbReference type="Proteomes" id="UP000182427">
    <property type="component" value="Chromosome I"/>
</dbReference>
<dbReference type="InterPro" id="IPR041371">
    <property type="entry name" value="GH92_N"/>
</dbReference>
<feature type="chain" id="PRO_5009241839" evidence="1">
    <location>
        <begin position="20"/>
        <end position="752"/>
    </location>
</feature>
<dbReference type="InterPro" id="IPR050883">
    <property type="entry name" value="PNGase"/>
</dbReference>
<dbReference type="GO" id="GO:0005975">
    <property type="term" value="P:carbohydrate metabolic process"/>
    <property type="evidence" value="ECO:0007669"/>
    <property type="project" value="InterPro"/>
</dbReference>
<dbReference type="NCBIfam" id="TIGR01180">
    <property type="entry name" value="aman2_put"/>
    <property type="match status" value="1"/>
</dbReference>
<dbReference type="FunFam" id="3.30.2080.10:FF:000001">
    <property type="entry name" value="Alpha-1,2-mannosidase subfamily"/>
    <property type="match status" value="1"/>
</dbReference>
<dbReference type="InterPro" id="IPR012939">
    <property type="entry name" value="Glyco_hydro_92"/>
</dbReference>
<dbReference type="Pfam" id="PF17678">
    <property type="entry name" value="Glyco_hydro_92N"/>
    <property type="match status" value="1"/>
</dbReference>
<keyword evidence="5" id="KW-1185">Reference proteome</keyword>
<protein>
    <submittedName>
        <fullName evidence="4">Alpha-1,2-mannosidase, putative</fullName>
    </submittedName>
</protein>
<dbReference type="Gene3D" id="2.70.98.10">
    <property type="match status" value="1"/>
</dbReference>
<dbReference type="Pfam" id="PF07971">
    <property type="entry name" value="Glyco_hydro_92"/>
    <property type="match status" value="1"/>
</dbReference>
<gene>
    <name evidence="4" type="ORF">SAMN05444167_2490</name>
</gene>
<proteinExistence type="predicted"/>
<sequence length="752" mass="82655">MLRKALSLALCAVTLSAAAQKHTLADDVNPLVGTSAEGNTFPGVGVPYGMTSWTPAITRTEKKGTVAYLYDAPKLYGIRATHFLSGSAVQDYGSFQFLAGTGIFPADASKRASSFPHSDEHSTPYRYDVALPDLHVKASVTALSRSGLLSFTFQQSGPAWLQVENLAPGGDATLTVDAAHREITGINPVRRFYRGTGKSAGFAGYVVIRFDHDFKTGPSWKANNAPASGTPDEEQATQTAIHLAADFQPAGTAITFNVKQGETVRARIGTSFVSIDEARKNLEAEISTFDAAAVEAKSHATWDRALGKIEITGPESDRRVFYTAMYHAILVPRTFSDVSGTRPKFAVGGTVKGTGDYYEDFSAWDTFRALHPLLTIIDPDRDAAMVRSLISKGEEGGFLPIFPMWNSYTSAMVGDHAAVIIADAYLKGIRGFDINRAYPLMRRNAFEEPKTIEEYKDGKGRRALDDYLKLGYVPLENKVLDAFHQQEQVSRTLEYAYDDFVVAQVAKSLGKTEDAAALMKRAQNYRNVIDPQTGFARGRHADGTWDSPFDPSKPYKYITEGLPFQYTFFVPQNVPGLIKLEGGNAGFTKKLDELFARKLYDHGNEPSHAITYLYDYAGEAWKTQQEVAVTRKNWYQDRPSGLAGNDDAGQMSAWYLLSALGFYPVTPGIPAYEIGTPLLPDAKIHLTNGKTFHIHAEGVSPQNIYIQSATLNGKPLNNFWIKHNDIINGGELTFKMGPQPNKQWPSDMALPR</sequence>
<dbReference type="Gene3D" id="1.20.1610.10">
    <property type="entry name" value="alpha-1,2-mannosidases domains"/>
    <property type="match status" value="1"/>
</dbReference>
<feature type="signal peptide" evidence="1">
    <location>
        <begin position="1"/>
        <end position="19"/>
    </location>
</feature>
<evidence type="ECO:0000259" key="3">
    <source>
        <dbReference type="Pfam" id="PF17678"/>
    </source>
</evidence>
<dbReference type="GO" id="GO:0005829">
    <property type="term" value="C:cytosol"/>
    <property type="evidence" value="ECO:0007669"/>
    <property type="project" value="TreeGrafter"/>
</dbReference>
<dbReference type="SUPFAM" id="SSF48208">
    <property type="entry name" value="Six-hairpin glycosidases"/>
    <property type="match status" value="1"/>
</dbReference>
<feature type="domain" description="Glycosyl hydrolase family 92" evidence="2">
    <location>
        <begin position="277"/>
        <end position="738"/>
    </location>
</feature>
<dbReference type="OrthoDB" id="9804511at2"/>
<dbReference type="PANTHER" id="PTHR12143">
    <property type="entry name" value="PEPTIDE N-GLYCANASE PNGASE -RELATED"/>
    <property type="match status" value="1"/>
</dbReference>
<dbReference type="GO" id="GO:0000224">
    <property type="term" value="F:peptide-N4-(N-acetyl-beta-glucosaminyl)asparagine amidase activity"/>
    <property type="evidence" value="ECO:0007669"/>
    <property type="project" value="TreeGrafter"/>
</dbReference>
<keyword evidence="1" id="KW-0732">Signal</keyword>